<keyword evidence="7" id="KW-1185">Reference proteome</keyword>
<evidence type="ECO:0000256" key="2">
    <source>
        <dbReference type="ARBA" id="ARBA00023295"/>
    </source>
</evidence>
<keyword evidence="6" id="KW-0378">Hydrolase</keyword>
<keyword evidence="2" id="KW-0326">Glycosidase</keyword>
<feature type="domain" description="Glycoside hydrolase family 65 C-terminal" evidence="4">
    <location>
        <begin position="680"/>
        <end position="741"/>
    </location>
</feature>
<dbReference type="PIRSF" id="PIRSF036289">
    <property type="entry name" value="Glycosyl_hydrolase_malt_phosph"/>
    <property type="match status" value="1"/>
</dbReference>
<evidence type="ECO:0000259" key="4">
    <source>
        <dbReference type="Pfam" id="PF03633"/>
    </source>
</evidence>
<accession>A0ABX8SGV1</accession>
<dbReference type="InterPro" id="IPR005195">
    <property type="entry name" value="Glyco_hydro_65_M"/>
</dbReference>
<reference evidence="6 7" key="1">
    <citation type="submission" date="2021-07" db="EMBL/GenBank/DDBJ databases">
        <title>complete genome sequencing of Tessaracoccus sp.J1M15.</title>
        <authorList>
            <person name="Bae J.-W."/>
            <person name="Kim D.-y."/>
        </authorList>
    </citation>
    <scope>NUCLEOTIDE SEQUENCE [LARGE SCALE GENOMIC DNA]</scope>
    <source>
        <strain evidence="6 7">J1M15</strain>
    </source>
</reference>
<sequence>MIDRVFDVEPTALTTRVLNRDKLRLIESLTSIGNGHMGMRGNFEEGYSGDHHLGTYLAGVWYPDRTRVGWWKNGYPEYFGKAINALNFAAVDVLIDEAPVDLATVEPSDFRIRLDLRNGLLTRSFELAAAGSTFRISFEKFLSVVEVETCWQRVVVECLTGGANVELRPRIDRDVHNQDSNYGEQFWEETGRRVGEQPALSTRTVPNSFGVPQFTVTAVSRVAADVKVEPLELPTSVGVSVASGLEAGQRLEIVRTTAVLTSRDHEADTHEAVADALLERLSAESFDEHLARHTAAWEARWATAAVTVVGDDEAQQGIAFNLFQLFSTYYGHDYRLNIGPKGFTGEKYGGATYWDTEAYLVPLYLAVADPEVTKALLRYRHEQLPQAQHNARQQGLAGALYPMVTFNGIECHNEWEITFEEIHRNGAIAFAIHNYANYTGDRSYLEGDGAEVLVEISRFWADRVHFSKRRSQWMLHGVTGPNEYENNINNNFYTNYLAAWTMRSTAELVAAGHGPEVASEEVARWREIAEGMYFPTDDELGIFVQHDTFLDKDLTPVAELRPEDRPLNQTWSWDRILRSCYIKQADVLQGMYLFEDDFTVEQLRRNFAFYEPLTVHESSLSASVHSVLASSIGEREKAVELYQRTARLDLDNYNADTEDGLHITSMSGAWLAIVQGFAGMRVRDGQLSFAPYCPDGWESYSFSLEFRGRTVGLTVSPGEAAVQLRAGEKVTVVVAGEPYELADRIVVPLS</sequence>
<dbReference type="EMBL" id="CP079216">
    <property type="protein sequence ID" value="QXT62546.1"/>
    <property type="molecule type" value="Genomic_DNA"/>
</dbReference>
<feature type="domain" description="Glycoside hydrolase family 65 N-terminal" evidence="5">
    <location>
        <begin position="16"/>
        <end position="263"/>
    </location>
</feature>
<proteinExistence type="inferred from homology"/>
<dbReference type="PANTHER" id="PTHR11051:SF14">
    <property type="entry name" value="MALTOSE PHOSPHORYLASE"/>
    <property type="match status" value="1"/>
</dbReference>
<dbReference type="InterPro" id="IPR017045">
    <property type="entry name" value="Malt_Pase/Glycosyl_Hdrlase"/>
</dbReference>
<dbReference type="RefSeq" id="WP_219081531.1">
    <property type="nucleotide sequence ID" value="NZ_CP079216.1"/>
</dbReference>
<dbReference type="Pfam" id="PF03632">
    <property type="entry name" value="Glyco_hydro_65m"/>
    <property type="match status" value="1"/>
</dbReference>
<comment type="similarity">
    <text evidence="1">Belongs to the glycosyl hydrolase 65 family.</text>
</comment>
<feature type="domain" description="Glycoside hydrolase family 65 central catalytic" evidence="3">
    <location>
        <begin position="320"/>
        <end position="670"/>
    </location>
</feature>
<evidence type="ECO:0000259" key="5">
    <source>
        <dbReference type="Pfam" id="PF03636"/>
    </source>
</evidence>
<dbReference type="InterPro" id="IPR005196">
    <property type="entry name" value="Glyco_hydro_65_N"/>
</dbReference>
<dbReference type="Pfam" id="PF03633">
    <property type="entry name" value="Glyco_hydro_65C"/>
    <property type="match status" value="1"/>
</dbReference>
<evidence type="ECO:0000313" key="6">
    <source>
        <dbReference type="EMBL" id="QXT62546.1"/>
    </source>
</evidence>
<dbReference type="InterPro" id="IPR005194">
    <property type="entry name" value="Glyco_hydro_65_C"/>
</dbReference>
<evidence type="ECO:0000259" key="3">
    <source>
        <dbReference type="Pfam" id="PF03632"/>
    </source>
</evidence>
<protein>
    <submittedName>
        <fullName evidence="6">Glycoside hydrolase family 65 protein</fullName>
    </submittedName>
</protein>
<evidence type="ECO:0000256" key="1">
    <source>
        <dbReference type="ARBA" id="ARBA00006768"/>
    </source>
</evidence>
<dbReference type="NCBIfam" id="NF010380">
    <property type="entry name" value="PRK13807.1"/>
    <property type="match status" value="1"/>
</dbReference>
<evidence type="ECO:0000313" key="7">
    <source>
        <dbReference type="Proteomes" id="UP000824504"/>
    </source>
</evidence>
<organism evidence="6 7">
    <name type="scientific">Tessaracoccus palaemonis</name>
    <dbReference type="NCBI Taxonomy" id="2829499"/>
    <lineage>
        <taxon>Bacteria</taxon>
        <taxon>Bacillati</taxon>
        <taxon>Actinomycetota</taxon>
        <taxon>Actinomycetes</taxon>
        <taxon>Propionibacteriales</taxon>
        <taxon>Propionibacteriaceae</taxon>
        <taxon>Tessaracoccus</taxon>
    </lineage>
</organism>
<gene>
    <name evidence="6" type="ORF">KDB89_12495</name>
</gene>
<dbReference type="PANTHER" id="PTHR11051">
    <property type="entry name" value="GLYCOSYL HYDROLASE-RELATED"/>
    <property type="match status" value="1"/>
</dbReference>
<dbReference type="Proteomes" id="UP000824504">
    <property type="component" value="Chromosome"/>
</dbReference>
<dbReference type="GO" id="GO:0016787">
    <property type="term" value="F:hydrolase activity"/>
    <property type="evidence" value="ECO:0007669"/>
    <property type="project" value="UniProtKB-KW"/>
</dbReference>
<name>A0ABX8SGV1_9ACTN</name>
<dbReference type="Pfam" id="PF03636">
    <property type="entry name" value="Glyco_hydro_65N"/>
    <property type="match status" value="1"/>
</dbReference>